<evidence type="ECO:0000259" key="4">
    <source>
        <dbReference type="PROSITE" id="PS50949"/>
    </source>
</evidence>
<keyword evidence="1" id="KW-0805">Transcription regulation</keyword>
<keyword evidence="2" id="KW-0238">DNA-binding</keyword>
<accession>A0A0E2HEW1</accession>
<organism evidence="5 6">
    <name type="scientific">[Clostridium] clostridioforme 90A8</name>
    <dbReference type="NCBI Taxonomy" id="999408"/>
    <lineage>
        <taxon>Bacteria</taxon>
        <taxon>Bacillati</taxon>
        <taxon>Bacillota</taxon>
        <taxon>Clostridia</taxon>
        <taxon>Lachnospirales</taxon>
        <taxon>Lachnospiraceae</taxon>
        <taxon>Enterocloster</taxon>
    </lineage>
</organism>
<gene>
    <name evidence="5" type="ORF">HMPREF1090_01285</name>
</gene>
<dbReference type="Proteomes" id="UP000013085">
    <property type="component" value="Unassembled WGS sequence"/>
</dbReference>
<feature type="domain" description="HTH gntR-type" evidence="4">
    <location>
        <begin position="7"/>
        <end position="74"/>
    </location>
</feature>
<dbReference type="SUPFAM" id="SSF48008">
    <property type="entry name" value="GntR ligand-binding domain-like"/>
    <property type="match status" value="1"/>
</dbReference>
<proteinExistence type="predicted"/>
<dbReference type="RefSeq" id="WP_002588073.1">
    <property type="nucleotide sequence ID" value="NZ_KB851009.1"/>
</dbReference>
<protein>
    <submittedName>
        <fullName evidence="5">GntR family transcriptional regulator</fullName>
    </submittedName>
</protein>
<dbReference type="CDD" id="cd07377">
    <property type="entry name" value="WHTH_GntR"/>
    <property type="match status" value="1"/>
</dbReference>
<dbReference type="InterPro" id="IPR008920">
    <property type="entry name" value="TF_FadR/GntR_C"/>
</dbReference>
<dbReference type="InterPro" id="IPR036388">
    <property type="entry name" value="WH-like_DNA-bd_sf"/>
</dbReference>
<evidence type="ECO:0000256" key="3">
    <source>
        <dbReference type="ARBA" id="ARBA00023163"/>
    </source>
</evidence>
<evidence type="ECO:0000256" key="2">
    <source>
        <dbReference type="ARBA" id="ARBA00023125"/>
    </source>
</evidence>
<evidence type="ECO:0000313" key="6">
    <source>
        <dbReference type="Proteomes" id="UP000013085"/>
    </source>
</evidence>
<dbReference type="SMART" id="SM00895">
    <property type="entry name" value="FCD"/>
    <property type="match status" value="1"/>
</dbReference>
<evidence type="ECO:0000313" key="5">
    <source>
        <dbReference type="EMBL" id="ENZ18403.1"/>
    </source>
</evidence>
<dbReference type="InterPro" id="IPR011711">
    <property type="entry name" value="GntR_C"/>
</dbReference>
<dbReference type="PANTHER" id="PTHR43537:SF24">
    <property type="entry name" value="GLUCONATE OPERON TRANSCRIPTIONAL REPRESSOR"/>
    <property type="match status" value="1"/>
</dbReference>
<sequence length="235" mass="28275">MGEMNFKNRGELVYETLKQEILDLRLKPGQMISENDICERFGVSRTPVRDALRLLQEQGFAETIPYRGTYVTLLSLDNIKQMIYMRVAVETMVLRDFLEIQTPMVIEDIRHSIAQQRAVIREPGFEPEQFYRMDAQMHSIWFAAVRRQKLWEMLQAQQLHYTRFRMLDFITETDFMRIIGEHEDLFSMIVDKNEKGLEEALKEHLYYSMKRMRRSIEVDYKDYFEEEDEEGRFVI</sequence>
<dbReference type="GO" id="GO:0003677">
    <property type="term" value="F:DNA binding"/>
    <property type="evidence" value="ECO:0007669"/>
    <property type="project" value="UniProtKB-KW"/>
</dbReference>
<dbReference type="PATRIC" id="fig|999408.3.peg.1375"/>
<keyword evidence="3" id="KW-0804">Transcription</keyword>
<dbReference type="InterPro" id="IPR000524">
    <property type="entry name" value="Tscrpt_reg_HTH_GntR"/>
</dbReference>
<dbReference type="PRINTS" id="PR00035">
    <property type="entry name" value="HTHGNTR"/>
</dbReference>
<dbReference type="GeneID" id="57961327"/>
<dbReference type="Gene3D" id="1.20.120.530">
    <property type="entry name" value="GntR ligand-binding domain-like"/>
    <property type="match status" value="1"/>
</dbReference>
<dbReference type="Gene3D" id="1.10.10.10">
    <property type="entry name" value="Winged helix-like DNA-binding domain superfamily/Winged helix DNA-binding domain"/>
    <property type="match status" value="1"/>
</dbReference>
<dbReference type="AlphaFoldDB" id="A0A0E2HEW1"/>
<reference evidence="5 6" key="1">
    <citation type="submission" date="2013-01" db="EMBL/GenBank/DDBJ databases">
        <title>The Genome Sequence of Clostridium clostridioforme 90A8.</title>
        <authorList>
            <consortium name="The Broad Institute Genome Sequencing Platform"/>
            <person name="Earl A."/>
            <person name="Ward D."/>
            <person name="Feldgarden M."/>
            <person name="Gevers D."/>
            <person name="Courvalin P."/>
            <person name="Lambert T."/>
            <person name="Walker B."/>
            <person name="Young S.K."/>
            <person name="Zeng Q."/>
            <person name="Gargeya S."/>
            <person name="Fitzgerald M."/>
            <person name="Haas B."/>
            <person name="Abouelleil A."/>
            <person name="Alvarado L."/>
            <person name="Arachchi H.M."/>
            <person name="Berlin A.M."/>
            <person name="Chapman S.B."/>
            <person name="Dewar J."/>
            <person name="Goldberg J."/>
            <person name="Griggs A."/>
            <person name="Gujja S."/>
            <person name="Hansen M."/>
            <person name="Howarth C."/>
            <person name="Imamovic A."/>
            <person name="Larimer J."/>
            <person name="McCowan C."/>
            <person name="Murphy C."/>
            <person name="Neiman D."/>
            <person name="Pearson M."/>
            <person name="Priest M."/>
            <person name="Roberts A."/>
            <person name="Saif S."/>
            <person name="Shea T."/>
            <person name="Sisk P."/>
            <person name="Sykes S."/>
            <person name="Wortman J."/>
            <person name="Nusbaum C."/>
            <person name="Birren B."/>
        </authorList>
    </citation>
    <scope>NUCLEOTIDE SEQUENCE [LARGE SCALE GENOMIC DNA]</scope>
    <source>
        <strain evidence="5 6">90A8</strain>
    </source>
</reference>
<name>A0A0E2HEW1_9FIRM</name>
<evidence type="ECO:0000256" key="1">
    <source>
        <dbReference type="ARBA" id="ARBA00023015"/>
    </source>
</evidence>
<dbReference type="PROSITE" id="PS50949">
    <property type="entry name" value="HTH_GNTR"/>
    <property type="match status" value="1"/>
</dbReference>
<dbReference type="Pfam" id="PF00392">
    <property type="entry name" value="GntR"/>
    <property type="match status" value="1"/>
</dbReference>
<comment type="caution">
    <text evidence="5">The sequence shown here is derived from an EMBL/GenBank/DDBJ whole genome shotgun (WGS) entry which is preliminary data.</text>
</comment>
<dbReference type="Pfam" id="PF07729">
    <property type="entry name" value="FCD"/>
    <property type="match status" value="1"/>
</dbReference>
<dbReference type="SMART" id="SM00345">
    <property type="entry name" value="HTH_GNTR"/>
    <property type="match status" value="1"/>
</dbReference>
<dbReference type="SUPFAM" id="SSF46785">
    <property type="entry name" value="Winged helix' DNA-binding domain"/>
    <property type="match status" value="1"/>
</dbReference>
<dbReference type="EMBL" id="AGYR01000010">
    <property type="protein sequence ID" value="ENZ18403.1"/>
    <property type="molecule type" value="Genomic_DNA"/>
</dbReference>
<dbReference type="HOGENOM" id="CLU_017584_5_2_9"/>
<dbReference type="GO" id="GO:0003700">
    <property type="term" value="F:DNA-binding transcription factor activity"/>
    <property type="evidence" value="ECO:0007669"/>
    <property type="project" value="InterPro"/>
</dbReference>
<dbReference type="PANTHER" id="PTHR43537">
    <property type="entry name" value="TRANSCRIPTIONAL REGULATOR, GNTR FAMILY"/>
    <property type="match status" value="1"/>
</dbReference>
<dbReference type="InterPro" id="IPR036390">
    <property type="entry name" value="WH_DNA-bd_sf"/>
</dbReference>